<evidence type="ECO:0000313" key="2">
    <source>
        <dbReference type="Proteomes" id="UP000775213"/>
    </source>
</evidence>
<dbReference type="AlphaFoldDB" id="A0AAV7G0R1"/>
<name>A0AAV7G0R1_DENCH</name>
<sequence>MPCGGYDGGGYGEGGGLEVEAIERKLLWLGDDEGALIKKRGRTTYANIQNMPPGIRIYIEVNENIVPCTLPESILLGSYLGVLARDLILAPISFSNWHNKGLKPIKKRMLAEVKEWPQEMWKMQKNKRVHIRWVSLYEITSYYGKSIAGVNMNHGHLRRSDKNG</sequence>
<evidence type="ECO:0000313" key="1">
    <source>
        <dbReference type="EMBL" id="KAH0455655.1"/>
    </source>
</evidence>
<comment type="caution">
    <text evidence="1">The sequence shown here is derived from an EMBL/GenBank/DDBJ whole genome shotgun (WGS) entry which is preliminary data.</text>
</comment>
<organism evidence="1 2">
    <name type="scientific">Dendrobium chrysotoxum</name>
    <name type="common">Orchid</name>
    <dbReference type="NCBI Taxonomy" id="161865"/>
    <lineage>
        <taxon>Eukaryota</taxon>
        <taxon>Viridiplantae</taxon>
        <taxon>Streptophyta</taxon>
        <taxon>Embryophyta</taxon>
        <taxon>Tracheophyta</taxon>
        <taxon>Spermatophyta</taxon>
        <taxon>Magnoliopsida</taxon>
        <taxon>Liliopsida</taxon>
        <taxon>Asparagales</taxon>
        <taxon>Orchidaceae</taxon>
        <taxon>Epidendroideae</taxon>
        <taxon>Malaxideae</taxon>
        <taxon>Dendrobiinae</taxon>
        <taxon>Dendrobium</taxon>
    </lineage>
</organism>
<keyword evidence="2" id="KW-1185">Reference proteome</keyword>
<proteinExistence type="predicted"/>
<protein>
    <submittedName>
        <fullName evidence="1">Uncharacterized protein</fullName>
    </submittedName>
</protein>
<accession>A0AAV7G0R1</accession>
<reference evidence="1 2" key="1">
    <citation type="journal article" date="2021" name="Hortic Res">
        <title>Chromosome-scale assembly of the Dendrobium chrysotoxum genome enhances the understanding of orchid evolution.</title>
        <authorList>
            <person name="Zhang Y."/>
            <person name="Zhang G.Q."/>
            <person name="Zhang D."/>
            <person name="Liu X.D."/>
            <person name="Xu X.Y."/>
            <person name="Sun W.H."/>
            <person name="Yu X."/>
            <person name="Zhu X."/>
            <person name="Wang Z.W."/>
            <person name="Zhao X."/>
            <person name="Zhong W.Y."/>
            <person name="Chen H."/>
            <person name="Yin W.L."/>
            <person name="Huang T."/>
            <person name="Niu S.C."/>
            <person name="Liu Z.J."/>
        </authorList>
    </citation>
    <scope>NUCLEOTIDE SEQUENCE [LARGE SCALE GENOMIC DNA]</scope>
    <source>
        <strain evidence="1">Lindl</strain>
    </source>
</reference>
<dbReference type="Proteomes" id="UP000775213">
    <property type="component" value="Unassembled WGS sequence"/>
</dbReference>
<dbReference type="EMBL" id="JAGFBR010000014">
    <property type="protein sequence ID" value="KAH0455655.1"/>
    <property type="molecule type" value="Genomic_DNA"/>
</dbReference>
<gene>
    <name evidence="1" type="ORF">IEQ34_015687</name>
</gene>